<evidence type="ECO:0000256" key="5">
    <source>
        <dbReference type="ARBA" id="ARBA00022777"/>
    </source>
</evidence>
<reference evidence="10" key="1">
    <citation type="journal article" date="2020" name="Stud. Mycol.">
        <title>101 Dothideomycetes genomes: a test case for predicting lifestyles and emergence of pathogens.</title>
        <authorList>
            <person name="Haridas S."/>
            <person name="Albert R."/>
            <person name="Binder M."/>
            <person name="Bloem J."/>
            <person name="Labutti K."/>
            <person name="Salamov A."/>
            <person name="Andreopoulos B."/>
            <person name="Baker S."/>
            <person name="Barry K."/>
            <person name="Bills G."/>
            <person name="Bluhm B."/>
            <person name="Cannon C."/>
            <person name="Castanera R."/>
            <person name="Culley D."/>
            <person name="Daum C."/>
            <person name="Ezra D."/>
            <person name="Gonzalez J."/>
            <person name="Henrissat B."/>
            <person name="Kuo A."/>
            <person name="Liang C."/>
            <person name="Lipzen A."/>
            <person name="Lutzoni F."/>
            <person name="Magnuson J."/>
            <person name="Mondo S."/>
            <person name="Nolan M."/>
            <person name="Ohm R."/>
            <person name="Pangilinan J."/>
            <person name="Park H.-J."/>
            <person name="Ramirez L."/>
            <person name="Alfaro M."/>
            <person name="Sun H."/>
            <person name="Tritt A."/>
            <person name="Yoshinaga Y."/>
            <person name="Zwiers L.-H."/>
            <person name="Turgeon B."/>
            <person name="Goodwin S."/>
            <person name="Spatafora J."/>
            <person name="Crous P."/>
            <person name="Grigoriev I."/>
        </authorList>
    </citation>
    <scope>NUCLEOTIDE SEQUENCE</scope>
    <source>
        <strain evidence="10">CBS 122367</strain>
    </source>
</reference>
<dbReference type="SUPFAM" id="SSF56112">
    <property type="entry name" value="Protein kinase-like (PK-like)"/>
    <property type="match status" value="1"/>
</dbReference>
<dbReference type="EC" id="2.7.11.1" evidence="1"/>
<dbReference type="InterPro" id="IPR000719">
    <property type="entry name" value="Prot_kinase_dom"/>
</dbReference>
<evidence type="ECO:0000256" key="1">
    <source>
        <dbReference type="ARBA" id="ARBA00012513"/>
    </source>
</evidence>
<dbReference type="EMBL" id="MU005575">
    <property type="protein sequence ID" value="KAF2687388.1"/>
    <property type="molecule type" value="Genomic_DNA"/>
</dbReference>
<keyword evidence="4" id="KW-0547">Nucleotide-binding</keyword>
<name>A0A6G1JAF1_9PLEO</name>
<organism evidence="10 11">
    <name type="scientific">Lentithecium fluviatile CBS 122367</name>
    <dbReference type="NCBI Taxonomy" id="1168545"/>
    <lineage>
        <taxon>Eukaryota</taxon>
        <taxon>Fungi</taxon>
        <taxon>Dikarya</taxon>
        <taxon>Ascomycota</taxon>
        <taxon>Pezizomycotina</taxon>
        <taxon>Dothideomycetes</taxon>
        <taxon>Pleosporomycetidae</taxon>
        <taxon>Pleosporales</taxon>
        <taxon>Massarineae</taxon>
        <taxon>Lentitheciaceae</taxon>
        <taxon>Lentithecium</taxon>
    </lineage>
</organism>
<dbReference type="AlphaFoldDB" id="A0A6G1JAF1"/>
<comment type="catalytic activity">
    <reaction evidence="7">
        <text>L-threonyl-[protein] + ATP = O-phospho-L-threonyl-[protein] + ADP + H(+)</text>
        <dbReference type="Rhea" id="RHEA:46608"/>
        <dbReference type="Rhea" id="RHEA-COMP:11060"/>
        <dbReference type="Rhea" id="RHEA-COMP:11605"/>
        <dbReference type="ChEBI" id="CHEBI:15378"/>
        <dbReference type="ChEBI" id="CHEBI:30013"/>
        <dbReference type="ChEBI" id="CHEBI:30616"/>
        <dbReference type="ChEBI" id="CHEBI:61977"/>
        <dbReference type="ChEBI" id="CHEBI:456216"/>
        <dbReference type="EC" id="2.7.11.1"/>
    </reaction>
</comment>
<protein>
    <recommendedName>
        <fullName evidence="1">non-specific serine/threonine protein kinase</fullName>
        <ecNumber evidence="1">2.7.11.1</ecNumber>
    </recommendedName>
</protein>
<dbReference type="PANTHER" id="PTHR43671:SF98">
    <property type="entry name" value="SERINE_THREONINE-PROTEIN KINASE NEK11"/>
    <property type="match status" value="1"/>
</dbReference>
<keyword evidence="6" id="KW-0067">ATP-binding</keyword>
<dbReference type="InterPro" id="IPR050660">
    <property type="entry name" value="NEK_Ser/Thr_kinase"/>
</dbReference>
<dbReference type="PANTHER" id="PTHR43671">
    <property type="entry name" value="SERINE/THREONINE-PROTEIN KINASE NEK"/>
    <property type="match status" value="1"/>
</dbReference>
<keyword evidence="5 10" id="KW-0418">Kinase</keyword>
<dbReference type="InterPro" id="IPR008271">
    <property type="entry name" value="Ser/Thr_kinase_AS"/>
</dbReference>
<proteinExistence type="predicted"/>
<dbReference type="GO" id="GO:0004674">
    <property type="term" value="F:protein serine/threonine kinase activity"/>
    <property type="evidence" value="ECO:0007669"/>
    <property type="project" value="UniProtKB-KW"/>
</dbReference>
<evidence type="ECO:0000256" key="4">
    <source>
        <dbReference type="ARBA" id="ARBA00022741"/>
    </source>
</evidence>
<dbReference type="Gene3D" id="3.30.200.20">
    <property type="entry name" value="Phosphorylase Kinase, domain 1"/>
    <property type="match status" value="1"/>
</dbReference>
<keyword evidence="11" id="KW-1185">Reference proteome</keyword>
<evidence type="ECO:0000256" key="2">
    <source>
        <dbReference type="ARBA" id="ARBA00022527"/>
    </source>
</evidence>
<feature type="domain" description="Protein kinase" evidence="9">
    <location>
        <begin position="53"/>
        <end position="336"/>
    </location>
</feature>
<dbReference type="OrthoDB" id="4062651at2759"/>
<evidence type="ECO:0000256" key="6">
    <source>
        <dbReference type="ARBA" id="ARBA00022840"/>
    </source>
</evidence>
<evidence type="ECO:0000256" key="3">
    <source>
        <dbReference type="ARBA" id="ARBA00022679"/>
    </source>
</evidence>
<sequence>MMLIEAPLYRISAECKPQAPTKIRQYNTEAPGCDILAMKGKHIQYKADEKLPFVSVGESRVGTFGRVDKVRSRLSANAVFARKCFFRWSDKYRTKQFEEIRLLSQLRHPHIVEIIGSYQKGKELGFLMVPFADTDLKTFLRSESPSKPTLKQGLGCLIAGLAFLHQEKILHGDIKPGNILLHDHRFLFTDFGCSKDIQGLEKSATEATDQGTREYAAPEIIERAPRGRPADVFSLGCVLMEIFSVLEDYGSRLEDYGSRPETPTSFVALQHYADHLASMEKWIEERRAKHDSPITRMWLDTCSKMLRAEPKHRPRATELCSMGTGRLEQGRKDEIFCPRCIHQMSRLELFSGQESAGAEGIDADMSRIHEDSYPPSQVRYLWDETDAEEQSIGDGTTENTTIRVKSYITARLLRASLDAGIGFAWQQILNFVGTKLVASQSTLPKSPLRSSADINMSPPPPQPLFAPDLQAKLLLSLLSPRRPRILRKLPNVG</sequence>
<dbReference type="CDD" id="cd00180">
    <property type="entry name" value="PKc"/>
    <property type="match status" value="1"/>
</dbReference>
<dbReference type="Pfam" id="PF00069">
    <property type="entry name" value="Pkinase"/>
    <property type="match status" value="1"/>
</dbReference>
<evidence type="ECO:0000256" key="8">
    <source>
        <dbReference type="ARBA" id="ARBA00048679"/>
    </source>
</evidence>
<dbReference type="GO" id="GO:0005634">
    <property type="term" value="C:nucleus"/>
    <property type="evidence" value="ECO:0007669"/>
    <property type="project" value="TreeGrafter"/>
</dbReference>
<evidence type="ECO:0000313" key="10">
    <source>
        <dbReference type="EMBL" id="KAF2687388.1"/>
    </source>
</evidence>
<dbReference type="SMART" id="SM00220">
    <property type="entry name" value="S_TKc"/>
    <property type="match status" value="1"/>
</dbReference>
<gene>
    <name evidence="10" type="ORF">K458DRAFT_189954</name>
</gene>
<dbReference type="Proteomes" id="UP000799291">
    <property type="component" value="Unassembled WGS sequence"/>
</dbReference>
<dbReference type="PROSITE" id="PS50011">
    <property type="entry name" value="PROTEIN_KINASE_DOM"/>
    <property type="match status" value="1"/>
</dbReference>
<comment type="catalytic activity">
    <reaction evidence="8">
        <text>L-seryl-[protein] + ATP = O-phospho-L-seryl-[protein] + ADP + H(+)</text>
        <dbReference type="Rhea" id="RHEA:17989"/>
        <dbReference type="Rhea" id="RHEA-COMP:9863"/>
        <dbReference type="Rhea" id="RHEA-COMP:11604"/>
        <dbReference type="ChEBI" id="CHEBI:15378"/>
        <dbReference type="ChEBI" id="CHEBI:29999"/>
        <dbReference type="ChEBI" id="CHEBI:30616"/>
        <dbReference type="ChEBI" id="CHEBI:83421"/>
        <dbReference type="ChEBI" id="CHEBI:456216"/>
        <dbReference type="EC" id="2.7.11.1"/>
    </reaction>
</comment>
<evidence type="ECO:0000259" key="9">
    <source>
        <dbReference type="PROSITE" id="PS50011"/>
    </source>
</evidence>
<evidence type="ECO:0000313" key="11">
    <source>
        <dbReference type="Proteomes" id="UP000799291"/>
    </source>
</evidence>
<dbReference type="Gene3D" id="1.10.510.10">
    <property type="entry name" value="Transferase(Phosphotransferase) domain 1"/>
    <property type="match status" value="1"/>
</dbReference>
<evidence type="ECO:0000256" key="7">
    <source>
        <dbReference type="ARBA" id="ARBA00047899"/>
    </source>
</evidence>
<dbReference type="InterPro" id="IPR011009">
    <property type="entry name" value="Kinase-like_dom_sf"/>
</dbReference>
<dbReference type="PROSITE" id="PS00108">
    <property type="entry name" value="PROTEIN_KINASE_ST"/>
    <property type="match status" value="1"/>
</dbReference>
<keyword evidence="2" id="KW-0723">Serine/threonine-protein kinase</keyword>
<accession>A0A6G1JAF1</accession>
<dbReference type="GO" id="GO:0005524">
    <property type="term" value="F:ATP binding"/>
    <property type="evidence" value="ECO:0007669"/>
    <property type="project" value="UniProtKB-KW"/>
</dbReference>
<keyword evidence="3" id="KW-0808">Transferase</keyword>